<comment type="caution">
    <text evidence="2">The sequence shown here is derived from an EMBL/GenBank/DDBJ whole genome shotgun (WGS) entry which is preliminary data.</text>
</comment>
<feature type="compositionally biased region" description="Low complexity" evidence="1">
    <location>
        <begin position="261"/>
        <end position="272"/>
    </location>
</feature>
<feature type="region of interest" description="Disordered" evidence="1">
    <location>
        <begin position="97"/>
        <end position="123"/>
    </location>
</feature>
<feature type="region of interest" description="Disordered" evidence="1">
    <location>
        <begin position="258"/>
        <end position="280"/>
    </location>
</feature>
<sequence>MTDHVVADWDKRHLLGRILFLLIVCKNNGCDIKPTSVHVYVRPLEITLPADLTNAALRTEAAAAPPPPLPEQAPPKVWSTMSARIEAETSVKRWSTPIVKTEEGQPPGPNDHPTTKEGRAREGNVKTITPSYKLGTEKPSTELKLGTSGYLPNERGDYKVSMRHEDYKLTVIDPKVRSNANMPHHSTTLPDAKKQMAGDFPSQHSKRSLIKLEPLEQRRFKSVESRPITTSNYLTESVERHREMEASRLRDYLKAKESDANKPWNKPGWPGPKKSDDESLRELEHIKKSIETLQKKIRAQSMQDLRTLRTPDEFAKEPQSSQQQRSPGYAKGRGPLRGRSSSVDQLLTIETRERRQRTVIKV</sequence>
<accession>A0ABR1CV27</accession>
<dbReference type="EMBL" id="JAVFWL010000003">
    <property type="protein sequence ID" value="KAK6741533.1"/>
    <property type="molecule type" value="Genomic_DNA"/>
</dbReference>
<reference evidence="2 3" key="1">
    <citation type="submission" date="2023-08" db="EMBL/GenBank/DDBJ databases">
        <title>A Necator americanus chromosomal reference genome.</title>
        <authorList>
            <person name="Ilik V."/>
            <person name="Petrzelkova K.J."/>
            <person name="Pardy F."/>
            <person name="Fuh T."/>
            <person name="Niatou-Singa F.S."/>
            <person name="Gouil Q."/>
            <person name="Baker L."/>
            <person name="Ritchie M.E."/>
            <person name="Jex A.R."/>
            <person name="Gazzola D."/>
            <person name="Li H."/>
            <person name="Toshio Fujiwara R."/>
            <person name="Zhan B."/>
            <person name="Aroian R.V."/>
            <person name="Pafco B."/>
            <person name="Schwarz E.M."/>
        </authorList>
    </citation>
    <scope>NUCLEOTIDE SEQUENCE [LARGE SCALE GENOMIC DNA]</scope>
    <source>
        <strain evidence="2 3">Aroian</strain>
        <tissue evidence="2">Whole animal</tissue>
    </source>
</reference>
<feature type="region of interest" description="Disordered" evidence="1">
    <location>
        <begin position="130"/>
        <end position="149"/>
    </location>
</feature>
<feature type="compositionally biased region" description="Polar residues" evidence="1">
    <location>
        <begin position="178"/>
        <end position="189"/>
    </location>
</feature>
<name>A0ABR1CV27_NECAM</name>
<proteinExistence type="predicted"/>
<keyword evidence="3" id="KW-1185">Reference proteome</keyword>
<feature type="region of interest" description="Disordered" evidence="1">
    <location>
        <begin position="178"/>
        <end position="205"/>
    </location>
</feature>
<feature type="region of interest" description="Disordered" evidence="1">
    <location>
        <begin position="297"/>
        <end position="349"/>
    </location>
</feature>
<evidence type="ECO:0000313" key="2">
    <source>
        <dbReference type="EMBL" id="KAK6741533.1"/>
    </source>
</evidence>
<evidence type="ECO:0000313" key="3">
    <source>
        <dbReference type="Proteomes" id="UP001303046"/>
    </source>
</evidence>
<protein>
    <submittedName>
        <fullName evidence="2">Uncharacterized protein</fullName>
    </submittedName>
</protein>
<gene>
    <name evidence="2" type="primary">Necator_chrIII.g10176</name>
    <name evidence="2" type="ORF">RB195_009411</name>
</gene>
<evidence type="ECO:0000256" key="1">
    <source>
        <dbReference type="SAM" id="MobiDB-lite"/>
    </source>
</evidence>
<feature type="compositionally biased region" description="Basic and acidic residues" evidence="1">
    <location>
        <begin position="306"/>
        <end position="316"/>
    </location>
</feature>
<feature type="compositionally biased region" description="Basic and acidic residues" evidence="1">
    <location>
        <begin position="113"/>
        <end position="123"/>
    </location>
</feature>
<dbReference type="Proteomes" id="UP001303046">
    <property type="component" value="Unassembled WGS sequence"/>
</dbReference>
<organism evidence="2 3">
    <name type="scientific">Necator americanus</name>
    <name type="common">Human hookworm</name>
    <dbReference type="NCBI Taxonomy" id="51031"/>
    <lineage>
        <taxon>Eukaryota</taxon>
        <taxon>Metazoa</taxon>
        <taxon>Ecdysozoa</taxon>
        <taxon>Nematoda</taxon>
        <taxon>Chromadorea</taxon>
        <taxon>Rhabditida</taxon>
        <taxon>Rhabditina</taxon>
        <taxon>Rhabditomorpha</taxon>
        <taxon>Strongyloidea</taxon>
        <taxon>Ancylostomatidae</taxon>
        <taxon>Bunostominae</taxon>
        <taxon>Necator</taxon>
    </lineage>
</organism>